<dbReference type="AlphaFoldDB" id="A0AAD6HLA1"/>
<evidence type="ECO:0000313" key="2">
    <source>
        <dbReference type="Proteomes" id="UP001215712"/>
    </source>
</evidence>
<accession>A0AAD6HLA1</accession>
<organism evidence="1 2">
    <name type="scientific">Penicillium malachiteum</name>
    <dbReference type="NCBI Taxonomy" id="1324776"/>
    <lineage>
        <taxon>Eukaryota</taxon>
        <taxon>Fungi</taxon>
        <taxon>Dikarya</taxon>
        <taxon>Ascomycota</taxon>
        <taxon>Pezizomycotina</taxon>
        <taxon>Eurotiomycetes</taxon>
        <taxon>Eurotiomycetidae</taxon>
        <taxon>Eurotiales</taxon>
        <taxon>Aspergillaceae</taxon>
        <taxon>Penicillium</taxon>
    </lineage>
</organism>
<evidence type="ECO:0000313" key="1">
    <source>
        <dbReference type="EMBL" id="KAJ5724839.1"/>
    </source>
</evidence>
<dbReference type="EMBL" id="JAQJAN010000008">
    <property type="protein sequence ID" value="KAJ5724839.1"/>
    <property type="molecule type" value="Genomic_DNA"/>
</dbReference>
<gene>
    <name evidence="1" type="ORF">N7493_006567</name>
</gene>
<dbReference type="Gene3D" id="3.40.630.20">
    <property type="entry name" value="Peptidase C15, pyroglutamyl peptidase I-like"/>
    <property type="match status" value="1"/>
</dbReference>
<reference evidence="1" key="1">
    <citation type="journal article" date="2023" name="IMA Fungus">
        <title>Comparative genomic study of the Penicillium genus elucidates a diverse pangenome and 15 lateral gene transfer events.</title>
        <authorList>
            <person name="Petersen C."/>
            <person name="Sorensen T."/>
            <person name="Nielsen M.R."/>
            <person name="Sondergaard T.E."/>
            <person name="Sorensen J.L."/>
            <person name="Fitzpatrick D.A."/>
            <person name="Frisvad J.C."/>
            <person name="Nielsen K.L."/>
        </authorList>
    </citation>
    <scope>NUCLEOTIDE SEQUENCE</scope>
    <source>
        <strain evidence="1">IBT 17514</strain>
    </source>
</reference>
<proteinExistence type="predicted"/>
<reference evidence="1" key="2">
    <citation type="submission" date="2023-01" db="EMBL/GenBank/DDBJ databases">
        <authorList>
            <person name="Petersen C."/>
        </authorList>
    </citation>
    <scope>NUCLEOTIDE SEQUENCE</scope>
    <source>
        <strain evidence="1">IBT 17514</strain>
    </source>
</reference>
<dbReference type="InterPro" id="IPR036440">
    <property type="entry name" value="Peptidase_C15-like_sf"/>
</dbReference>
<dbReference type="Proteomes" id="UP001215712">
    <property type="component" value="Unassembled WGS sequence"/>
</dbReference>
<keyword evidence="2" id="KW-1185">Reference proteome</keyword>
<comment type="caution">
    <text evidence="1">The sequence shown here is derived from an EMBL/GenBank/DDBJ whole genome shotgun (WGS) entry which is preliminary data.</text>
</comment>
<name>A0AAD6HLA1_9EURO</name>
<sequence>MGMRTCEENYCFETSARRDRYIKPDNNGNLPSDDDIKKDGYWAGRRSELRPGLDITLASEAVQKAFPSDFAALLCVPRRFRRDSPLMPGTIYNLCEWFFYSSLA</sequence>
<protein>
    <submittedName>
        <fullName evidence="1">Uncharacterized protein</fullName>
    </submittedName>
</protein>